<feature type="chain" id="PRO_5046695385" evidence="1">
    <location>
        <begin position="18"/>
        <end position="108"/>
    </location>
</feature>
<feature type="signal peptide" evidence="1">
    <location>
        <begin position="1"/>
        <end position="17"/>
    </location>
</feature>
<name>A0ABR2UMR7_9PEZI</name>
<dbReference type="Proteomes" id="UP001408356">
    <property type="component" value="Unassembled WGS sequence"/>
</dbReference>
<evidence type="ECO:0000313" key="2">
    <source>
        <dbReference type="EMBL" id="KAK9415710.1"/>
    </source>
</evidence>
<evidence type="ECO:0000313" key="3">
    <source>
        <dbReference type="Proteomes" id="UP001408356"/>
    </source>
</evidence>
<sequence length="108" mass="11677">MKLFATSILLSVATVNGITVTCGDTCSNGTIGLVNFQLSSAPVPDTCQTFYISWEYCTFVNDAKGDEFSGMIIYGGNDESCSDEDRHETVAPGECPSPGLWARARYFL</sequence>
<organism evidence="2 3">
    <name type="scientific">Seiridium unicorne</name>
    <dbReference type="NCBI Taxonomy" id="138068"/>
    <lineage>
        <taxon>Eukaryota</taxon>
        <taxon>Fungi</taxon>
        <taxon>Dikarya</taxon>
        <taxon>Ascomycota</taxon>
        <taxon>Pezizomycotina</taxon>
        <taxon>Sordariomycetes</taxon>
        <taxon>Xylariomycetidae</taxon>
        <taxon>Amphisphaeriales</taxon>
        <taxon>Sporocadaceae</taxon>
        <taxon>Seiridium</taxon>
    </lineage>
</organism>
<proteinExistence type="predicted"/>
<protein>
    <submittedName>
        <fullName evidence="2">Uncharacterized protein</fullName>
    </submittedName>
</protein>
<accession>A0ABR2UMR7</accession>
<gene>
    <name evidence="2" type="ORF">SUNI508_10188</name>
</gene>
<comment type="caution">
    <text evidence="2">The sequence shown here is derived from an EMBL/GenBank/DDBJ whole genome shotgun (WGS) entry which is preliminary data.</text>
</comment>
<keyword evidence="1" id="KW-0732">Signal</keyword>
<dbReference type="EMBL" id="JARVKF010000413">
    <property type="protein sequence ID" value="KAK9415710.1"/>
    <property type="molecule type" value="Genomic_DNA"/>
</dbReference>
<evidence type="ECO:0000256" key="1">
    <source>
        <dbReference type="SAM" id="SignalP"/>
    </source>
</evidence>
<keyword evidence="3" id="KW-1185">Reference proteome</keyword>
<reference evidence="2 3" key="1">
    <citation type="journal article" date="2024" name="J. Plant Pathol.">
        <title>Sequence and assembly of the genome of Seiridium unicorne, isolate CBS 538.82, causal agent of cypress canker disease.</title>
        <authorList>
            <person name="Scali E."/>
            <person name="Rocca G.D."/>
            <person name="Danti R."/>
            <person name="Garbelotto M."/>
            <person name="Barberini S."/>
            <person name="Baroncelli R."/>
            <person name="Emiliani G."/>
        </authorList>
    </citation>
    <scope>NUCLEOTIDE SEQUENCE [LARGE SCALE GENOMIC DNA]</scope>
    <source>
        <strain evidence="2 3">BM-138-508</strain>
    </source>
</reference>